<feature type="coiled-coil region" evidence="2">
    <location>
        <begin position="49"/>
        <end position="76"/>
    </location>
</feature>
<keyword evidence="5" id="KW-1185">Reference proteome</keyword>
<dbReference type="GO" id="GO:0019905">
    <property type="term" value="F:syntaxin binding"/>
    <property type="evidence" value="ECO:0007669"/>
    <property type="project" value="InterPro"/>
</dbReference>
<comment type="similarity">
    <text evidence="1">Belongs to the taxilin family.</text>
</comment>
<dbReference type="EMBL" id="JAFCMP010000141">
    <property type="protein sequence ID" value="KAG5185140.1"/>
    <property type="molecule type" value="Genomic_DNA"/>
</dbReference>
<accession>A0A836CFZ9</accession>
<dbReference type="Proteomes" id="UP000664859">
    <property type="component" value="Unassembled WGS sequence"/>
</dbReference>
<evidence type="ECO:0000256" key="1">
    <source>
        <dbReference type="ARBA" id="ARBA00009550"/>
    </source>
</evidence>
<dbReference type="PANTHER" id="PTHR16127">
    <property type="entry name" value="TAXILIN"/>
    <property type="match status" value="1"/>
</dbReference>
<name>A0A836CFZ9_9STRA</name>
<dbReference type="Pfam" id="PF09728">
    <property type="entry name" value="Taxilin"/>
    <property type="match status" value="1"/>
</dbReference>
<evidence type="ECO:0000256" key="3">
    <source>
        <dbReference type="SAM" id="MobiDB-lite"/>
    </source>
</evidence>
<dbReference type="AlphaFoldDB" id="A0A836CFZ9"/>
<feature type="coiled-coil region" evidence="2">
    <location>
        <begin position="388"/>
        <end position="415"/>
    </location>
</feature>
<dbReference type="InterPro" id="IPR026183">
    <property type="entry name" value="Taxilin_fam"/>
</dbReference>
<sequence length="530" mass="56234">MSDPVPDADDSAAASQTEKAHHTDSAANGTDDTTAPAVDDGLGPVRAYLALLQTKVDKLTRQRDAATAEIENSKAQARQFGAVCSRLQALSQGLDVQHRAALEARARAAREEQERRQALNDRFQSMITDMTAEIELNVRVRVSVHLKLNDRFQSVITDMIAEIEVRLAPAHIGRAITSSKLPAARARCCHGQAALERHCCVLLLRVCPPRSRPLGTAAVSECRRRGRAHVHAPPPPRCQAWPHGAHVPPSEHCHGGAARALRCWLAAQTSRALWRRRALPICPLRSCPLSTAAVSECRRRSRTRTHALTRHRHHIVRFSQGACALSLLLFGGVDVTRAVEEARADSETISQELEAVCAREEELRGELVEYAKKFEAFQESLTDTNQRFNNYKSTMSTLNKSVRKLEKKNASLRAADASDKAATALAQINAENSALDAESASLATKRARLEAIIAALQAHMRAQDDGVAAAAAAANGGGGAAIGGSGTGGGAHANGKPAVAAVNGAAAAPAAAAARVGDAVAAAAPAVTMA</sequence>
<evidence type="ECO:0000313" key="4">
    <source>
        <dbReference type="EMBL" id="KAG5185140.1"/>
    </source>
</evidence>
<dbReference type="PANTHER" id="PTHR16127:SF13">
    <property type="entry name" value="GH01188P"/>
    <property type="match status" value="1"/>
</dbReference>
<feature type="compositionally biased region" description="Acidic residues" evidence="3">
    <location>
        <begin position="1"/>
        <end position="10"/>
    </location>
</feature>
<feature type="region of interest" description="Disordered" evidence="3">
    <location>
        <begin position="1"/>
        <end position="39"/>
    </location>
</feature>
<protein>
    <submittedName>
        <fullName evidence="4">Myosin-like coiled-coil protein-domain-containing protein</fullName>
    </submittedName>
</protein>
<organism evidence="4 5">
    <name type="scientific">Tribonema minus</name>
    <dbReference type="NCBI Taxonomy" id="303371"/>
    <lineage>
        <taxon>Eukaryota</taxon>
        <taxon>Sar</taxon>
        <taxon>Stramenopiles</taxon>
        <taxon>Ochrophyta</taxon>
        <taxon>PX clade</taxon>
        <taxon>Xanthophyceae</taxon>
        <taxon>Tribonematales</taxon>
        <taxon>Tribonemataceae</taxon>
        <taxon>Tribonema</taxon>
    </lineage>
</organism>
<comment type="caution">
    <text evidence="4">The sequence shown here is derived from an EMBL/GenBank/DDBJ whole genome shotgun (WGS) entry which is preliminary data.</text>
</comment>
<evidence type="ECO:0000313" key="5">
    <source>
        <dbReference type="Proteomes" id="UP000664859"/>
    </source>
</evidence>
<reference evidence="4" key="1">
    <citation type="submission" date="2021-02" db="EMBL/GenBank/DDBJ databases">
        <title>First Annotated Genome of the Yellow-green Alga Tribonema minus.</title>
        <authorList>
            <person name="Mahan K.M."/>
        </authorList>
    </citation>
    <scope>NUCLEOTIDE SEQUENCE</scope>
    <source>
        <strain evidence="4">UTEX B ZZ1240</strain>
    </source>
</reference>
<gene>
    <name evidence="4" type="ORF">JKP88DRAFT_268407</name>
</gene>
<dbReference type="Gene3D" id="1.10.287.1490">
    <property type="match status" value="1"/>
</dbReference>
<evidence type="ECO:0000256" key="2">
    <source>
        <dbReference type="SAM" id="Coils"/>
    </source>
</evidence>
<keyword evidence="2" id="KW-0175">Coiled coil</keyword>
<proteinExistence type="inferred from homology"/>